<evidence type="ECO:0000313" key="1">
    <source>
        <dbReference type="EMBL" id="OMP05460.1"/>
    </source>
</evidence>
<evidence type="ECO:0000313" key="2">
    <source>
        <dbReference type="Proteomes" id="UP000187203"/>
    </source>
</evidence>
<reference evidence="2" key="1">
    <citation type="submission" date="2013-09" db="EMBL/GenBank/DDBJ databases">
        <title>Corchorus olitorius genome sequencing.</title>
        <authorList>
            <person name="Alam M."/>
            <person name="Haque M.S."/>
            <person name="Islam M.S."/>
            <person name="Emdad E.M."/>
            <person name="Islam M.M."/>
            <person name="Ahmed B."/>
            <person name="Halim A."/>
            <person name="Hossen Q.M.M."/>
            <person name="Hossain M.Z."/>
            <person name="Ahmed R."/>
            <person name="Khan M.M."/>
            <person name="Islam R."/>
            <person name="Rashid M.M."/>
            <person name="Khan S.A."/>
            <person name="Rahman M.S."/>
            <person name="Alam M."/>
            <person name="Yahiya A.S."/>
            <person name="Khan M.S."/>
            <person name="Azam M.S."/>
            <person name="Haque T."/>
            <person name="Lashkar M.Z.H."/>
            <person name="Akhand A.I."/>
            <person name="Morshed G."/>
            <person name="Roy S."/>
            <person name="Uddin K.S."/>
            <person name="Rabeya T."/>
            <person name="Hossain A.S."/>
            <person name="Chowdhury A."/>
            <person name="Snigdha A.R."/>
            <person name="Mortoza M.S."/>
            <person name="Matin S.A."/>
            <person name="Hoque S.M.E."/>
            <person name="Islam M.K."/>
            <person name="Roy D.K."/>
            <person name="Haider R."/>
            <person name="Moosa M.M."/>
            <person name="Elias S.M."/>
            <person name="Hasan A.M."/>
            <person name="Jahan S."/>
            <person name="Shafiuddin M."/>
            <person name="Mahmood N."/>
            <person name="Shommy N.S."/>
        </authorList>
    </citation>
    <scope>NUCLEOTIDE SEQUENCE [LARGE SCALE GENOMIC DNA]</scope>
    <source>
        <strain evidence="2">cv. O-4</strain>
    </source>
</reference>
<dbReference type="AlphaFoldDB" id="A0A1R3KED9"/>
<accession>A0A1R3KED9</accession>
<organism evidence="1 2">
    <name type="scientific">Corchorus olitorius</name>
    <dbReference type="NCBI Taxonomy" id="93759"/>
    <lineage>
        <taxon>Eukaryota</taxon>
        <taxon>Viridiplantae</taxon>
        <taxon>Streptophyta</taxon>
        <taxon>Embryophyta</taxon>
        <taxon>Tracheophyta</taxon>
        <taxon>Spermatophyta</taxon>
        <taxon>Magnoliopsida</taxon>
        <taxon>eudicotyledons</taxon>
        <taxon>Gunneridae</taxon>
        <taxon>Pentapetalae</taxon>
        <taxon>rosids</taxon>
        <taxon>malvids</taxon>
        <taxon>Malvales</taxon>
        <taxon>Malvaceae</taxon>
        <taxon>Grewioideae</taxon>
        <taxon>Apeibeae</taxon>
        <taxon>Corchorus</taxon>
    </lineage>
</organism>
<comment type="caution">
    <text evidence="1">The sequence shown here is derived from an EMBL/GenBank/DDBJ whole genome shotgun (WGS) entry which is preliminary data.</text>
</comment>
<dbReference type="EMBL" id="AWUE01013986">
    <property type="protein sequence ID" value="OMP05460.1"/>
    <property type="molecule type" value="Genomic_DNA"/>
</dbReference>
<keyword evidence="2" id="KW-1185">Reference proteome</keyword>
<protein>
    <submittedName>
        <fullName evidence="1">Uncharacterized protein</fullName>
    </submittedName>
</protein>
<name>A0A1R3KED9_9ROSI</name>
<proteinExistence type="predicted"/>
<gene>
    <name evidence="1" type="ORF">COLO4_08832</name>
</gene>
<sequence length="31" mass="3599">MEFAEKIGEEKPGQMETKKTIMKLEEMLVEA</sequence>
<dbReference type="Proteomes" id="UP000187203">
    <property type="component" value="Unassembled WGS sequence"/>
</dbReference>